<dbReference type="Pfam" id="PF00072">
    <property type="entry name" value="Response_reg"/>
    <property type="match status" value="1"/>
</dbReference>
<comment type="caution">
    <text evidence="4">The sequence shown here is derived from an EMBL/GenBank/DDBJ whole genome shotgun (WGS) entry which is preliminary data.</text>
</comment>
<dbReference type="InterPro" id="IPR011006">
    <property type="entry name" value="CheY-like_superfamily"/>
</dbReference>
<dbReference type="InterPro" id="IPR001789">
    <property type="entry name" value="Sig_transdc_resp-reg_receiver"/>
</dbReference>
<evidence type="ECO:0000256" key="1">
    <source>
        <dbReference type="ARBA" id="ARBA00022553"/>
    </source>
</evidence>
<evidence type="ECO:0000313" key="4">
    <source>
        <dbReference type="EMBL" id="NGP76536.1"/>
    </source>
</evidence>
<dbReference type="EMBL" id="JAALLT010000002">
    <property type="protein sequence ID" value="NGP76536.1"/>
    <property type="molecule type" value="Genomic_DNA"/>
</dbReference>
<dbReference type="AlphaFoldDB" id="A0A6M1SX16"/>
<accession>A0A6M1SX16</accession>
<dbReference type="PANTHER" id="PTHR44591:SF3">
    <property type="entry name" value="RESPONSE REGULATORY DOMAIN-CONTAINING PROTEIN"/>
    <property type="match status" value="1"/>
</dbReference>
<gene>
    <name evidence="4" type="ORF">G3570_07825</name>
</gene>
<reference evidence="4 5" key="1">
    <citation type="submission" date="2020-02" db="EMBL/GenBank/DDBJ databases">
        <title>Balneolaceae bacterium YR4-1, complete genome.</title>
        <authorList>
            <person name="Li Y."/>
            <person name="Wu S."/>
        </authorList>
    </citation>
    <scope>NUCLEOTIDE SEQUENCE [LARGE SCALE GENOMIC DNA]</scope>
    <source>
        <strain evidence="4 5">YR4-1</strain>
    </source>
</reference>
<dbReference type="RefSeq" id="WP_165140962.1">
    <property type="nucleotide sequence ID" value="NZ_JAALLT010000002.1"/>
</dbReference>
<dbReference type="SUPFAM" id="SSF52172">
    <property type="entry name" value="CheY-like"/>
    <property type="match status" value="1"/>
</dbReference>
<evidence type="ECO:0000256" key="2">
    <source>
        <dbReference type="PROSITE-ProRule" id="PRU00169"/>
    </source>
</evidence>
<sequence length="134" mass="15212">MSVTKGNAIIVEDDMLISLMEERLLQNLGYRVSDKFLSGENAIQEIKERDMDPNFILMDILLEGELNGLDTAKEIWSYSDTPILFVSGSKDLFEKSKFALTKRHSFVSKPFTKKVLKEGLNTLLLEPSYVSMSN</sequence>
<dbReference type="SMART" id="SM00448">
    <property type="entry name" value="REC"/>
    <property type="match status" value="1"/>
</dbReference>
<dbReference type="PANTHER" id="PTHR44591">
    <property type="entry name" value="STRESS RESPONSE REGULATOR PROTEIN 1"/>
    <property type="match status" value="1"/>
</dbReference>
<proteinExistence type="predicted"/>
<feature type="modified residue" description="4-aspartylphosphate" evidence="2">
    <location>
        <position position="59"/>
    </location>
</feature>
<dbReference type="GO" id="GO:0000160">
    <property type="term" value="P:phosphorelay signal transduction system"/>
    <property type="evidence" value="ECO:0007669"/>
    <property type="project" value="InterPro"/>
</dbReference>
<dbReference type="Gene3D" id="3.40.50.2300">
    <property type="match status" value="1"/>
</dbReference>
<evidence type="ECO:0000259" key="3">
    <source>
        <dbReference type="PROSITE" id="PS50110"/>
    </source>
</evidence>
<feature type="domain" description="Response regulatory" evidence="3">
    <location>
        <begin position="7"/>
        <end position="124"/>
    </location>
</feature>
<keyword evidence="1 2" id="KW-0597">Phosphoprotein</keyword>
<evidence type="ECO:0000313" key="5">
    <source>
        <dbReference type="Proteomes" id="UP000473278"/>
    </source>
</evidence>
<organism evidence="4 5">
    <name type="scientific">Halalkalibaculum roseum</name>
    <dbReference type="NCBI Taxonomy" id="2709311"/>
    <lineage>
        <taxon>Bacteria</taxon>
        <taxon>Pseudomonadati</taxon>
        <taxon>Balneolota</taxon>
        <taxon>Balneolia</taxon>
        <taxon>Balneolales</taxon>
        <taxon>Balneolaceae</taxon>
        <taxon>Halalkalibaculum</taxon>
    </lineage>
</organism>
<name>A0A6M1SX16_9BACT</name>
<keyword evidence="5" id="KW-1185">Reference proteome</keyword>
<dbReference type="PROSITE" id="PS50110">
    <property type="entry name" value="RESPONSE_REGULATORY"/>
    <property type="match status" value="1"/>
</dbReference>
<protein>
    <submittedName>
        <fullName evidence="4">Response regulator</fullName>
    </submittedName>
</protein>
<dbReference type="Proteomes" id="UP000473278">
    <property type="component" value="Unassembled WGS sequence"/>
</dbReference>
<dbReference type="InterPro" id="IPR050595">
    <property type="entry name" value="Bact_response_regulator"/>
</dbReference>